<protein>
    <submittedName>
        <fullName evidence="1">Minor capsid protein</fullName>
    </submittedName>
</protein>
<evidence type="ECO:0000313" key="1">
    <source>
        <dbReference type="EMBL" id="DAE03653.1"/>
    </source>
</evidence>
<reference evidence="1" key="1">
    <citation type="journal article" date="2021" name="Proc. Natl. Acad. Sci. U.S.A.">
        <title>A Catalog of Tens of Thousands of Viruses from Human Metagenomes Reveals Hidden Associations with Chronic Diseases.</title>
        <authorList>
            <person name="Tisza M.J."/>
            <person name="Buck C.B."/>
        </authorList>
    </citation>
    <scope>NUCLEOTIDE SEQUENCE</scope>
    <source>
        <strain evidence="1">CtMYJ33</strain>
    </source>
</reference>
<organism evidence="1">
    <name type="scientific">Siphoviridae sp. ctMYJ33</name>
    <dbReference type="NCBI Taxonomy" id="2825461"/>
    <lineage>
        <taxon>Viruses</taxon>
        <taxon>Duplodnaviria</taxon>
        <taxon>Heunggongvirae</taxon>
        <taxon>Uroviricota</taxon>
        <taxon>Caudoviricetes</taxon>
    </lineage>
</organism>
<accession>A0A8S5PAL3</accession>
<proteinExistence type="predicted"/>
<dbReference type="EMBL" id="BK015370">
    <property type="protein sequence ID" value="DAE03653.1"/>
    <property type="molecule type" value="Genomic_DNA"/>
</dbReference>
<name>A0A8S5PAL3_9CAUD</name>
<sequence length="141" mass="16564">MHTDIEIYMDQISMILSKRGLEPGGRVQKKFTMDVRKYCEPYVPMDKKVLINNVTYDKNYESFTYQSPYAHFLYEGRLMIDPKTGSSYARKGTQKVYKTPTQELEYKGGPMRGKHWDKRMWADNGEKIVNSIQKYVDRGGK</sequence>